<evidence type="ECO:0000256" key="2">
    <source>
        <dbReference type="ARBA" id="ARBA00023002"/>
    </source>
</evidence>
<dbReference type="SUPFAM" id="SSF50129">
    <property type="entry name" value="GroES-like"/>
    <property type="match status" value="1"/>
</dbReference>
<keyword evidence="5" id="KW-1185">Reference proteome</keyword>
<dbReference type="CDD" id="cd08249">
    <property type="entry name" value="enoyl_reductase_like"/>
    <property type="match status" value="1"/>
</dbReference>
<comment type="caution">
    <text evidence="4">The sequence shown here is derived from an EMBL/GenBank/DDBJ whole genome shotgun (WGS) entry which is preliminary data.</text>
</comment>
<dbReference type="InterPro" id="IPR036291">
    <property type="entry name" value="NAD(P)-bd_dom_sf"/>
</dbReference>
<dbReference type="Gene3D" id="3.40.50.720">
    <property type="entry name" value="NAD(P)-binding Rossmann-like Domain"/>
    <property type="match status" value="1"/>
</dbReference>
<dbReference type="SUPFAM" id="SSF51735">
    <property type="entry name" value="NAD(P)-binding Rossmann-fold domains"/>
    <property type="match status" value="1"/>
</dbReference>
<dbReference type="AlphaFoldDB" id="A0AAI8YDN5"/>
<reference evidence="4" key="1">
    <citation type="submission" date="2023-10" db="EMBL/GenBank/DDBJ databases">
        <authorList>
            <person name="Hackl T."/>
        </authorList>
    </citation>
    <scope>NUCLEOTIDE SEQUENCE</scope>
</reference>
<dbReference type="InterPro" id="IPR020843">
    <property type="entry name" value="ER"/>
</dbReference>
<protein>
    <submittedName>
        <fullName evidence="4">Uu.00g037500.m01.CDS01</fullName>
    </submittedName>
</protein>
<dbReference type="Pfam" id="PF08240">
    <property type="entry name" value="ADH_N"/>
    <property type="match status" value="1"/>
</dbReference>
<dbReference type="SMART" id="SM00829">
    <property type="entry name" value="PKS_ER"/>
    <property type="match status" value="1"/>
</dbReference>
<proteinExistence type="inferred from homology"/>
<dbReference type="Gene3D" id="3.90.180.10">
    <property type="entry name" value="Medium-chain alcohol dehydrogenases, catalytic domain"/>
    <property type="match status" value="1"/>
</dbReference>
<accession>A0AAI8YDN5</accession>
<organism evidence="4 5">
    <name type="scientific">Anthostomella pinea</name>
    <dbReference type="NCBI Taxonomy" id="933095"/>
    <lineage>
        <taxon>Eukaryota</taxon>
        <taxon>Fungi</taxon>
        <taxon>Dikarya</taxon>
        <taxon>Ascomycota</taxon>
        <taxon>Pezizomycotina</taxon>
        <taxon>Sordariomycetes</taxon>
        <taxon>Xylariomycetidae</taxon>
        <taxon>Xylariales</taxon>
        <taxon>Xylariaceae</taxon>
        <taxon>Anthostomella</taxon>
    </lineage>
</organism>
<dbReference type="InterPro" id="IPR013149">
    <property type="entry name" value="ADH-like_C"/>
</dbReference>
<dbReference type="PANTHER" id="PTHR45348">
    <property type="entry name" value="HYPOTHETICAL OXIDOREDUCTASE (EUROFUNG)"/>
    <property type="match status" value="1"/>
</dbReference>
<sequence>MSSNQGAWLDGKDKKLRVDSSEMPKAGADQIVVKNHAVAVNPVDWKIQDSGMYIQKWPMILGCDVAGEVTEVGDNVKRFKKGDRVAGHAVSLASGASEDGGFQLYSRITAGKAAIIPSKISYAAGSVLPLAIDTATVGLYSSSSEGKGLGLPMPSLNPKPAGKTIVVWGGSSSVGALATQLAVASGAKVIATASSHNFDFCMSNGATDVVDYKSSSVVEDVVKAVKSAGGDFVGTYDAISLPEQSLKHTVPITDKLGGGVLSIVLQAPENPPSSVKVAHVFGINEMTHPIWENYVTQALKDGKLKAVPEPLVIGKGLESVQKGLDKNKEGVSAKKVVIELS</sequence>
<keyword evidence="2" id="KW-0560">Oxidoreductase</keyword>
<feature type="domain" description="Enoyl reductase (ER)" evidence="3">
    <location>
        <begin position="11"/>
        <end position="338"/>
    </location>
</feature>
<name>A0AAI8YDN5_9PEZI</name>
<dbReference type="Pfam" id="PF00107">
    <property type="entry name" value="ADH_zinc_N"/>
    <property type="match status" value="1"/>
</dbReference>
<dbReference type="InterPro" id="IPR011032">
    <property type="entry name" value="GroES-like_sf"/>
</dbReference>
<gene>
    <name evidence="4" type="ORF">KHLLAP_LOCUS1365</name>
</gene>
<dbReference type="PANTHER" id="PTHR45348:SF2">
    <property type="entry name" value="ZINC-TYPE ALCOHOL DEHYDROGENASE-LIKE PROTEIN C2E1P3.01"/>
    <property type="match status" value="1"/>
</dbReference>
<dbReference type="EMBL" id="CAUWAG010000003">
    <property type="protein sequence ID" value="CAJ2500897.1"/>
    <property type="molecule type" value="Genomic_DNA"/>
</dbReference>
<comment type="similarity">
    <text evidence="1">Belongs to the zinc-containing alcohol dehydrogenase family.</text>
</comment>
<dbReference type="Proteomes" id="UP001295740">
    <property type="component" value="Unassembled WGS sequence"/>
</dbReference>
<evidence type="ECO:0000256" key="1">
    <source>
        <dbReference type="ARBA" id="ARBA00008072"/>
    </source>
</evidence>
<evidence type="ECO:0000259" key="3">
    <source>
        <dbReference type="SMART" id="SM00829"/>
    </source>
</evidence>
<dbReference type="GO" id="GO:0016651">
    <property type="term" value="F:oxidoreductase activity, acting on NAD(P)H"/>
    <property type="evidence" value="ECO:0007669"/>
    <property type="project" value="InterPro"/>
</dbReference>
<evidence type="ECO:0000313" key="4">
    <source>
        <dbReference type="EMBL" id="CAJ2500897.1"/>
    </source>
</evidence>
<dbReference type="InterPro" id="IPR013154">
    <property type="entry name" value="ADH-like_N"/>
</dbReference>
<dbReference type="InterPro" id="IPR047122">
    <property type="entry name" value="Trans-enoyl_RdTase-like"/>
</dbReference>
<evidence type="ECO:0000313" key="5">
    <source>
        <dbReference type="Proteomes" id="UP001295740"/>
    </source>
</evidence>